<organism evidence="5 6">
    <name type="scientific">Psylliodes chrysocephalus</name>
    <dbReference type="NCBI Taxonomy" id="3402493"/>
    <lineage>
        <taxon>Eukaryota</taxon>
        <taxon>Metazoa</taxon>
        <taxon>Ecdysozoa</taxon>
        <taxon>Arthropoda</taxon>
        <taxon>Hexapoda</taxon>
        <taxon>Insecta</taxon>
        <taxon>Pterygota</taxon>
        <taxon>Neoptera</taxon>
        <taxon>Endopterygota</taxon>
        <taxon>Coleoptera</taxon>
        <taxon>Polyphaga</taxon>
        <taxon>Cucujiformia</taxon>
        <taxon>Chrysomeloidea</taxon>
        <taxon>Chrysomelidae</taxon>
        <taxon>Galerucinae</taxon>
        <taxon>Alticini</taxon>
        <taxon>Psylliodes</taxon>
    </lineage>
</organism>
<dbReference type="InterPro" id="IPR020471">
    <property type="entry name" value="AKR"/>
</dbReference>
<dbReference type="PIRSF" id="PIRSF000097">
    <property type="entry name" value="AKR"/>
    <property type="match status" value="1"/>
</dbReference>
<gene>
    <name evidence="5" type="ORF">PSYICH_LOCUS969</name>
</gene>
<sequence>MSCLSKTFKLNNGLTIPTIGLGTYKSEANEVKEAVKYAVEIGYRHIDTAWFYGNEKEIGEALLDIFREGKVKREDLFIVTKLWNNFHDKKNVVPKLKESLSYLKLDYLDLFLVHWPFGFKEDSCPLPTNSNDYSDVDYLETWEGMEDCVRQQLTKSIGLSNFNKEQLDRVLKNCKIKPVINQFEVNPNNSQSEWIKFCKDRDIVVTAFCPLERIGKSREPGYPSATVLDAKVLEIGKKYNKTPAQVVLRYLLSLGITIIPKSVTKSRILENIQIFDFDLSDEDICYLKSLNKNYRVSAMGQYKDHKYYPF</sequence>
<dbReference type="InterPro" id="IPR036812">
    <property type="entry name" value="NAD(P)_OxRdtase_dom_sf"/>
</dbReference>
<dbReference type="Pfam" id="PF00248">
    <property type="entry name" value="Aldo_ket_red"/>
    <property type="match status" value="1"/>
</dbReference>
<dbReference type="CDD" id="cd19116">
    <property type="entry name" value="AKR_AKR2E1-5"/>
    <property type="match status" value="1"/>
</dbReference>
<feature type="binding site" evidence="2">
    <location>
        <position position="114"/>
    </location>
    <ligand>
        <name>substrate</name>
    </ligand>
</feature>
<evidence type="ECO:0000256" key="2">
    <source>
        <dbReference type="PIRSR" id="PIRSR000097-2"/>
    </source>
</evidence>
<evidence type="ECO:0000313" key="5">
    <source>
        <dbReference type="EMBL" id="CAH1099398.1"/>
    </source>
</evidence>
<dbReference type="PROSITE" id="PS00063">
    <property type="entry name" value="ALDOKETO_REDUCTASE_3"/>
    <property type="match status" value="1"/>
</dbReference>
<dbReference type="Proteomes" id="UP001153636">
    <property type="component" value="Chromosome 1"/>
</dbReference>
<evidence type="ECO:0000256" key="1">
    <source>
        <dbReference type="PIRSR" id="PIRSR000097-1"/>
    </source>
</evidence>
<accession>A0A9P0CES4</accession>
<feature type="site" description="Lowers pKa of active site Tyr" evidence="3">
    <location>
        <position position="81"/>
    </location>
</feature>
<feature type="active site" description="Proton donor" evidence="1">
    <location>
        <position position="52"/>
    </location>
</feature>
<feature type="domain" description="NADP-dependent oxidoreductase" evidence="4">
    <location>
        <begin position="19"/>
        <end position="291"/>
    </location>
</feature>
<evidence type="ECO:0000256" key="3">
    <source>
        <dbReference type="PIRSR" id="PIRSR000097-3"/>
    </source>
</evidence>
<protein>
    <recommendedName>
        <fullName evidence="4">NADP-dependent oxidoreductase domain-containing protein</fullName>
    </recommendedName>
</protein>
<dbReference type="InterPro" id="IPR023210">
    <property type="entry name" value="NADP_OxRdtase_dom"/>
</dbReference>
<keyword evidence="6" id="KW-1185">Reference proteome</keyword>
<dbReference type="PANTHER" id="PTHR11732">
    <property type="entry name" value="ALDO/KETO REDUCTASE"/>
    <property type="match status" value="1"/>
</dbReference>
<name>A0A9P0CES4_9CUCU</name>
<dbReference type="GO" id="GO:0016491">
    <property type="term" value="F:oxidoreductase activity"/>
    <property type="evidence" value="ECO:0007669"/>
    <property type="project" value="InterPro"/>
</dbReference>
<dbReference type="PRINTS" id="PR00069">
    <property type="entry name" value="ALDKETRDTASE"/>
</dbReference>
<evidence type="ECO:0000259" key="4">
    <source>
        <dbReference type="Pfam" id="PF00248"/>
    </source>
</evidence>
<dbReference type="EMBL" id="OV651813">
    <property type="protein sequence ID" value="CAH1099398.1"/>
    <property type="molecule type" value="Genomic_DNA"/>
</dbReference>
<dbReference type="FunFam" id="3.20.20.100:FF:000023">
    <property type="entry name" value="aldose reductase"/>
    <property type="match status" value="1"/>
</dbReference>
<dbReference type="AlphaFoldDB" id="A0A9P0CES4"/>
<dbReference type="PROSITE" id="PS00062">
    <property type="entry name" value="ALDOKETO_REDUCTASE_2"/>
    <property type="match status" value="1"/>
</dbReference>
<proteinExistence type="predicted"/>
<dbReference type="InterPro" id="IPR018170">
    <property type="entry name" value="Aldo/ket_reductase_CS"/>
</dbReference>
<evidence type="ECO:0000313" key="6">
    <source>
        <dbReference type="Proteomes" id="UP001153636"/>
    </source>
</evidence>
<dbReference type="OrthoDB" id="416253at2759"/>
<dbReference type="SUPFAM" id="SSF51430">
    <property type="entry name" value="NAD(P)-linked oxidoreductase"/>
    <property type="match status" value="1"/>
</dbReference>
<dbReference type="Gene3D" id="3.20.20.100">
    <property type="entry name" value="NADP-dependent oxidoreductase domain"/>
    <property type="match status" value="1"/>
</dbReference>
<reference evidence="5" key="1">
    <citation type="submission" date="2022-01" db="EMBL/GenBank/DDBJ databases">
        <authorList>
            <person name="King R."/>
        </authorList>
    </citation>
    <scope>NUCLEOTIDE SEQUENCE</scope>
</reference>
<dbReference type="InterPro" id="IPR044488">
    <property type="entry name" value="AKR2E"/>
</dbReference>
<dbReference type="PROSITE" id="PS00798">
    <property type="entry name" value="ALDOKETO_REDUCTASE_1"/>
    <property type="match status" value="1"/>
</dbReference>